<dbReference type="PROSITE" id="PS51186">
    <property type="entry name" value="GNAT"/>
    <property type="match status" value="1"/>
</dbReference>
<dbReference type="PANTHER" id="PTHR43792">
    <property type="entry name" value="GNAT FAMILY, PUTATIVE (AFU_ORTHOLOGUE AFUA_3G00765)-RELATED-RELATED"/>
    <property type="match status" value="1"/>
</dbReference>
<dbReference type="PANTHER" id="PTHR43792:SF1">
    <property type="entry name" value="N-ACETYLTRANSFERASE DOMAIN-CONTAINING PROTEIN"/>
    <property type="match status" value="1"/>
</dbReference>
<dbReference type="EMBL" id="CP059735">
    <property type="protein sequence ID" value="WDE01095.1"/>
    <property type="molecule type" value="Genomic_DNA"/>
</dbReference>
<accession>A0AAF0C5N9</accession>
<dbReference type="InterPro" id="IPR051531">
    <property type="entry name" value="N-acetyltransferase"/>
</dbReference>
<dbReference type="KEGG" id="tact:SG35_010925"/>
<dbReference type="Gene3D" id="3.40.630.30">
    <property type="match status" value="1"/>
</dbReference>
<evidence type="ECO:0000313" key="3">
    <source>
        <dbReference type="Proteomes" id="UP000032568"/>
    </source>
</evidence>
<proteinExistence type="predicted"/>
<dbReference type="Pfam" id="PF13302">
    <property type="entry name" value="Acetyltransf_3"/>
    <property type="match status" value="1"/>
</dbReference>
<dbReference type="SUPFAM" id="SSF55729">
    <property type="entry name" value="Acyl-CoA N-acyltransferases (Nat)"/>
    <property type="match status" value="1"/>
</dbReference>
<protein>
    <submittedName>
        <fullName evidence="2">GNAT family N-acetyltransferase</fullName>
    </submittedName>
</protein>
<keyword evidence="3" id="KW-1185">Reference proteome</keyword>
<dbReference type="AlphaFoldDB" id="A0AAF0C5N9"/>
<evidence type="ECO:0000313" key="2">
    <source>
        <dbReference type="EMBL" id="WDE01095.1"/>
    </source>
</evidence>
<evidence type="ECO:0000259" key="1">
    <source>
        <dbReference type="PROSITE" id="PS51186"/>
    </source>
</evidence>
<reference evidence="2 3" key="1">
    <citation type="journal article" date="2015" name="Genome Announc.">
        <title>Draft Genome Sequences of Marine Isolates of Thalassomonas viridans and Thalassomonas actiniarum.</title>
        <authorList>
            <person name="Olonade I."/>
            <person name="van Zyl L.J."/>
            <person name="Trindade M."/>
        </authorList>
    </citation>
    <scope>NUCLEOTIDE SEQUENCE [LARGE SCALE GENOMIC DNA]</scope>
    <source>
        <strain evidence="2 3">A5K-106</strain>
    </source>
</reference>
<sequence>MPLNKFELQTPRLKIREISSQDLDNLPRVLADPQVMLYSTVGVHNREQIQAYIENCQQQYLIPGYGTRAIVDKVTNEFIGICGLHKENLDDRALTHLNYRLAVKHQGKGYASEAVNGLLTMAKDTLNLDCVSALIEPENRASVNVVTRQGFDYRNTTSFRGFKVDVYQIKI</sequence>
<organism evidence="2 3">
    <name type="scientific">Thalassomonas actiniarum</name>
    <dbReference type="NCBI Taxonomy" id="485447"/>
    <lineage>
        <taxon>Bacteria</taxon>
        <taxon>Pseudomonadati</taxon>
        <taxon>Pseudomonadota</taxon>
        <taxon>Gammaproteobacteria</taxon>
        <taxon>Alteromonadales</taxon>
        <taxon>Colwelliaceae</taxon>
        <taxon>Thalassomonas</taxon>
    </lineage>
</organism>
<dbReference type="GO" id="GO:0016747">
    <property type="term" value="F:acyltransferase activity, transferring groups other than amino-acyl groups"/>
    <property type="evidence" value="ECO:0007669"/>
    <property type="project" value="InterPro"/>
</dbReference>
<dbReference type="InterPro" id="IPR000182">
    <property type="entry name" value="GNAT_dom"/>
</dbReference>
<dbReference type="Proteomes" id="UP000032568">
    <property type="component" value="Chromosome"/>
</dbReference>
<gene>
    <name evidence="2" type="ORF">SG35_010925</name>
</gene>
<dbReference type="InterPro" id="IPR016181">
    <property type="entry name" value="Acyl_CoA_acyltransferase"/>
</dbReference>
<feature type="domain" description="N-acetyltransferase" evidence="1">
    <location>
        <begin position="13"/>
        <end position="171"/>
    </location>
</feature>
<name>A0AAF0C5N9_9GAMM</name>
<reference evidence="2 3" key="2">
    <citation type="journal article" date="2022" name="Mar. Drugs">
        <title>Bioassay-Guided Fractionation Leads to the Detection of Cholic Acid Generated by the Rare Thalassomonas sp.</title>
        <authorList>
            <person name="Pheiffer F."/>
            <person name="Schneider Y.K."/>
            <person name="Hansen E.H."/>
            <person name="Andersen J.H."/>
            <person name="Isaksson J."/>
            <person name="Busche T."/>
            <person name="R C."/>
            <person name="Kalinowski J."/>
            <person name="Zyl L.V."/>
            <person name="Trindade M."/>
        </authorList>
    </citation>
    <scope>NUCLEOTIDE SEQUENCE [LARGE SCALE GENOMIC DNA]</scope>
    <source>
        <strain evidence="2 3">A5K-106</strain>
    </source>
</reference>